<accession>A0A9P4X1V4</accession>
<feature type="compositionally biased region" description="Polar residues" evidence="1">
    <location>
        <begin position="80"/>
        <end position="102"/>
    </location>
</feature>
<gene>
    <name evidence="2" type="ORF">E8E12_010724</name>
</gene>
<keyword evidence="3" id="KW-1185">Reference proteome</keyword>
<protein>
    <submittedName>
        <fullName evidence="2">Uncharacterized protein</fullName>
    </submittedName>
</protein>
<feature type="compositionally biased region" description="Polar residues" evidence="1">
    <location>
        <begin position="117"/>
        <end position="126"/>
    </location>
</feature>
<feature type="region of interest" description="Disordered" evidence="1">
    <location>
        <begin position="68"/>
        <end position="128"/>
    </location>
</feature>
<name>A0A9P4X1V4_9PLEO</name>
<feature type="compositionally biased region" description="Low complexity" evidence="1">
    <location>
        <begin position="206"/>
        <end position="220"/>
    </location>
</feature>
<proteinExistence type="predicted"/>
<reference evidence="2" key="1">
    <citation type="submission" date="2019-04" db="EMBL/GenBank/DDBJ databases">
        <title>Sequencing of skin fungus with MAO and IRED activity.</title>
        <authorList>
            <person name="Marsaioli A.J."/>
            <person name="Bonatto J.M.C."/>
            <person name="Reis Junior O."/>
        </authorList>
    </citation>
    <scope>NUCLEOTIDE SEQUENCE</scope>
    <source>
        <strain evidence="2">28M1</strain>
    </source>
</reference>
<evidence type="ECO:0000313" key="3">
    <source>
        <dbReference type="Proteomes" id="UP000758155"/>
    </source>
</evidence>
<dbReference type="OrthoDB" id="3799586at2759"/>
<feature type="region of interest" description="Disordered" evidence="1">
    <location>
        <begin position="141"/>
        <end position="291"/>
    </location>
</feature>
<dbReference type="Proteomes" id="UP000758155">
    <property type="component" value="Unassembled WGS sequence"/>
</dbReference>
<sequence>MAFVGASVHPLPTDLAITERSRRFYDGTYKWDSDGFTDEHGVYREYDCMDPLARAPTPLPPMFLYNEEEEEEEEEDNGLLNPSNAETTRLQDSCSTMPSTESAAAGLDTPFPKPDSTVLTTDTPRTPGSIRRFAINLLKKHDPRQAAPQDHFDVPSWTIEDTTDVPEGTEPGSEPGEIVERQSSSMKMPDTPPASPTKMLSMIQNTSPASTISTSSPVPSNLSEQDKNEGIEMKGASIAHDAPSLPATPSRASPPKRKGTATRGVAQRVTKASKRASINKSSPPKRKENSVEKFTLLELHSGAFLRKGGLRKSARQAKAEGN</sequence>
<dbReference type="AlphaFoldDB" id="A0A9P4X1V4"/>
<dbReference type="EMBL" id="SWKV01000002">
    <property type="protein sequence ID" value="KAF3047599.1"/>
    <property type="molecule type" value="Genomic_DNA"/>
</dbReference>
<feature type="compositionally biased region" description="Low complexity" evidence="1">
    <location>
        <begin position="166"/>
        <end position="176"/>
    </location>
</feature>
<evidence type="ECO:0000256" key="1">
    <source>
        <dbReference type="SAM" id="MobiDB-lite"/>
    </source>
</evidence>
<evidence type="ECO:0000313" key="2">
    <source>
        <dbReference type="EMBL" id="KAF3047599.1"/>
    </source>
</evidence>
<organism evidence="2 3">
    <name type="scientific">Didymella heteroderae</name>
    <dbReference type="NCBI Taxonomy" id="1769908"/>
    <lineage>
        <taxon>Eukaryota</taxon>
        <taxon>Fungi</taxon>
        <taxon>Dikarya</taxon>
        <taxon>Ascomycota</taxon>
        <taxon>Pezizomycotina</taxon>
        <taxon>Dothideomycetes</taxon>
        <taxon>Pleosporomycetidae</taxon>
        <taxon>Pleosporales</taxon>
        <taxon>Pleosporineae</taxon>
        <taxon>Didymellaceae</taxon>
        <taxon>Didymella</taxon>
    </lineage>
</organism>
<feature type="compositionally biased region" description="Acidic residues" evidence="1">
    <location>
        <begin position="68"/>
        <end position="77"/>
    </location>
</feature>
<comment type="caution">
    <text evidence="2">The sequence shown here is derived from an EMBL/GenBank/DDBJ whole genome shotgun (WGS) entry which is preliminary data.</text>
</comment>